<comment type="catalytic activity">
    <reaction evidence="1">
        <text>ATP + protein L-histidine = ADP + protein N-phospho-L-histidine.</text>
        <dbReference type="EC" id="2.7.13.3"/>
    </reaction>
</comment>
<dbReference type="GO" id="GO:0005886">
    <property type="term" value="C:plasma membrane"/>
    <property type="evidence" value="ECO:0007669"/>
    <property type="project" value="UniProtKB-SubCell"/>
</dbReference>
<evidence type="ECO:0000256" key="9">
    <source>
        <dbReference type="ARBA" id="ARBA00022737"/>
    </source>
</evidence>
<dbReference type="GO" id="GO:0000166">
    <property type="term" value="F:nucleotide binding"/>
    <property type="evidence" value="ECO:0007669"/>
    <property type="project" value="UniProtKB-KW"/>
</dbReference>
<evidence type="ECO:0000256" key="12">
    <source>
        <dbReference type="ARBA" id="ARBA00022989"/>
    </source>
</evidence>
<keyword evidence="9" id="KW-0677">Repeat</keyword>
<feature type="domain" description="PAC" evidence="15">
    <location>
        <begin position="206"/>
        <end position="258"/>
    </location>
</feature>
<evidence type="ECO:0000256" key="8">
    <source>
        <dbReference type="ARBA" id="ARBA00022692"/>
    </source>
</evidence>
<dbReference type="InterPro" id="IPR035965">
    <property type="entry name" value="PAS-like_dom_sf"/>
</dbReference>
<evidence type="ECO:0000256" key="1">
    <source>
        <dbReference type="ARBA" id="ARBA00000085"/>
    </source>
</evidence>
<dbReference type="AlphaFoldDB" id="A0A150XJR5"/>
<keyword evidence="4" id="KW-1003">Cell membrane</keyword>
<keyword evidence="5" id="KW-0997">Cell inner membrane</keyword>
<name>A0A150XJR5_9BACT</name>
<evidence type="ECO:0000256" key="7">
    <source>
        <dbReference type="ARBA" id="ARBA00022679"/>
    </source>
</evidence>
<dbReference type="InterPro" id="IPR013655">
    <property type="entry name" value="PAS_fold_3"/>
</dbReference>
<dbReference type="PANTHER" id="PTHR43304:SF1">
    <property type="entry name" value="PAC DOMAIN-CONTAINING PROTEIN"/>
    <property type="match status" value="1"/>
</dbReference>
<evidence type="ECO:0000259" key="15">
    <source>
        <dbReference type="PROSITE" id="PS50113"/>
    </source>
</evidence>
<dbReference type="NCBIfam" id="TIGR00229">
    <property type="entry name" value="sensory_box"/>
    <property type="match status" value="1"/>
</dbReference>
<feature type="domain" description="PAC" evidence="15">
    <location>
        <begin position="79"/>
        <end position="130"/>
    </location>
</feature>
<proteinExistence type="predicted"/>
<dbReference type="EC" id="2.7.13.3" evidence="3"/>
<sequence length="331" mass="37946">MKQNEKRFEALVENGADCVIIISPEAETTYVSSSIKNMLGYTPKEVMDMEIWSLVHPDDQAASGEAINICMQKPGVPVQGHTSRIRHKDGSWRWVEAVVTNLIHDPAINGIVDNFRDITDRVHAEEELKMTNDRFLLAARGSKLGIWDRDLINNTLIWDDTMYKVYGVSNLYFEVTPESWISLVHPEDHQMIANNIENIKPSVNEVDMEYRIIHPDSTIRHIRSLSLVQRDETGKPIRLVGTNLDITDNREYQLTLEQILFDISHIIRKPVTNIMGLSNLIDMENLDEATLKQLAVYMKSSVKELNDFTIQLTHTYLSKKVSFEQVLKKGK</sequence>
<keyword evidence="12" id="KW-1133">Transmembrane helix</keyword>
<dbReference type="InterPro" id="IPR000014">
    <property type="entry name" value="PAS"/>
</dbReference>
<keyword evidence="11" id="KW-0418">Kinase</keyword>
<evidence type="ECO:0000259" key="14">
    <source>
        <dbReference type="PROSITE" id="PS50112"/>
    </source>
</evidence>
<evidence type="ECO:0000256" key="6">
    <source>
        <dbReference type="ARBA" id="ARBA00022553"/>
    </source>
</evidence>
<dbReference type="Pfam" id="PF08447">
    <property type="entry name" value="PAS_3"/>
    <property type="match status" value="2"/>
</dbReference>
<dbReference type="Gene3D" id="2.10.70.100">
    <property type="match status" value="1"/>
</dbReference>
<dbReference type="STRING" id="296218.AWN68_04890"/>
<dbReference type="EMBL" id="LRDB01000012">
    <property type="protein sequence ID" value="KYG78969.1"/>
    <property type="molecule type" value="Genomic_DNA"/>
</dbReference>
<dbReference type="InterPro" id="IPR052162">
    <property type="entry name" value="Sensor_kinase/Photoreceptor"/>
</dbReference>
<keyword evidence="13" id="KW-0472">Membrane</keyword>
<protein>
    <recommendedName>
        <fullName evidence="3">histidine kinase</fullName>
        <ecNumber evidence="3">2.7.13.3</ecNumber>
    </recommendedName>
</protein>
<keyword evidence="8" id="KW-0812">Transmembrane</keyword>
<dbReference type="GO" id="GO:0000155">
    <property type="term" value="F:phosphorelay sensor kinase activity"/>
    <property type="evidence" value="ECO:0007669"/>
    <property type="project" value="InterPro"/>
</dbReference>
<keyword evidence="17" id="KW-1185">Reference proteome</keyword>
<dbReference type="SMART" id="SM00086">
    <property type="entry name" value="PAC"/>
    <property type="match status" value="2"/>
</dbReference>
<keyword evidence="7" id="KW-0808">Transferase</keyword>
<dbReference type="Proteomes" id="UP000075615">
    <property type="component" value="Unassembled WGS sequence"/>
</dbReference>
<evidence type="ECO:0000313" key="17">
    <source>
        <dbReference type="Proteomes" id="UP000075615"/>
    </source>
</evidence>
<dbReference type="SMART" id="SM00091">
    <property type="entry name" value="PAS"/>
    <property type="match status" value="2"/>
</dbReference>
<dbReference type="PROSITE" id="PS50112">
    <property type="entry name" value="PAS"/>
    <property type="match status" value="1"/>
</dbReference>
<dbReference type="SUPFAM" id="SSF47384">
    <property type="entry name" value="Homodimeric domain of signal transducing histidine kinase"/>
    <property type="match status" value="1"/>
</dbReference>
<dbReference type="InterPro" id="IPR001610">
    <property type="entry name" value="PAC"/>
</dbReference>
<evidence type="ECO:0000256" key="2">
    <source>
        <dbReference type="ARBA" id="ARBA00004429"/>
    </source>
</evidence>
<gene>
    <name evidence="16" type="ORF">AWN68_04890</name>
</gene>
<evidence type="ECO:0000256" key="13">
    <source>
        <dbReference type="ARBA" id="ARBA00023136"/>
    </source>
</evidence>
<comment type="caution">
    <text evidence="16">The sequence shown here is derived from an EMBL/GenBank/DDBJ whole genome shotgun (WGS) entry which is preliminary data.</text>
</comment>
<keyword evidence="6" id="KW-0597">Phosphoprotein</keyword>
<organism evidence="16 17">
    <name type="scientific">Roseivirga echinicomitans</name>
    <dbReference type="NCBI Taxonomy" id="296218"/>
    <lineage>
        <taxon>Bacteria</taxon>
        <taxon>Pseudomonadati</taxon>
        <taxon>Bacteroidota</taxon>
        <taxon>Cytophagia</taxon>
        <taxon>Cytophagales</taxon>
        <taxon>Roseivirgaceae</taxon>
        <taxon>Roseivirga</taxon>
    </lineage>
</organism>
<comment type="subcellular location">
    <subcellularLocation>
        <location evidence="2">Cell inner membrane</location>
        <topology evidence="2">Multi-pass membrane protein</topology>
    </subcellularLocation>
</comment>
<dbReference type="Gene3D" id="3.30.450.20">
    <property type="entry name" value="PAS domain"/>
    <property type="match status" value="2"/>
</dbReference>
<dbReference type="CDD" id="cd00130">
    <property type="entry name" value="PAS"/>
    <property type="match status" value="2"/>
</dbReference>
<evidence type="ECO:0000256" key="3">
    <source>
        <dbReference type="ARBA" id="ARBA00012438"/>
    </source>
</evidence>
<evidence type="ECO:0000256" key="5">
    <source>
        <dbReference type="ARBA" id="ARBA00022519"/>
    </source>
</evidence>
<accession>A0A150XJR5</accession>
<evidence type="ECO:0000256" key="11">
    <source>
        <dbReference type="ARBA" id="ARBA00022777"/>
    </source>
</evidence>
<evidence type="ECO:0000313" key="16">
    <source>
        <dbReference type="EMBL" id="KYG78969.1"/>
    </source>
</evidence>
<keyword evidence="10" id="KW-0547">Nucleotide-binding</keyword>
<dbReference type="PANTHER" id="PTHR43304">
    <property type="entry name" value="PHYTOCHROME-LIKE PROTEIN CPH1"/>
    <property type="match status" value="1"/>
</dbReference>
<dbReference type="SUPFAM" id="SSF55785">
    <property type="entry name" value="PYP-like sensor domain (PAS domain)"/>
    <property type="match status" value="2"/>
</dbReference>
<dbReference type="InterPro" id="IPR000700">
    <property type="entry name" value="PAS-assoc_C"/>
</dbReference>
<dbReference type="FunFam" id="2.10.70.100:FF:000001">
    <property type="entry name" value="Sensory transduction histidine kinase"/>
    <property type="match status" value="1"/>
</dbReference>
<reference evidence="16 17" key="1">
    <citation type="submission" date="2016-01" db="EMBL/GenBank/DDBJ databases">
        <title>Genome sequencing of Roseivirga echinicomitans KMM 6058.</title>
        <authorList>
            <person name="Selvaratnam C."/>
            <person name="Thevarajoo S."/>
            <person name="Goh K.M."/>
            <person name="Ee R."/>
            <person name="Chan K.-G."/>
            <person name="Chong C.S."/>
        </authorList>
    </citation>
    <scope>NUCLEOTIDE SEQUENCE [LARGE SCALE GENOMIC DNA]</scope>
    <source>
        <strain evidence="16 17">KMM 6058</strain>
    </source>
</reference>
<feature type="domain" description="PAS" evidence="14">
    <location>
        <begin position="4"/>
        <end position="74"/>
    </location>
</feature>
<evidence type="ECO:0000256" key="4">
    <source>
        <dbReference type="ARBA" id="ARBA00022475"/>
    </source>
</evidence>
<dbReference type="PROSITE" id="PS50113">
    <property type="entry name" value="PAC"/>
    <property type="match status" value="2"/>
</dbReference>
<evidence type="ECO:0000256" key="10">
    <source>
        <dbReference type="ARBA" id="ARBA00022741"/>
    </source>
</evidence>
<dbReference type="InterPro" id="IPR036097">
    <property type="entry name" value="HisK_dim/P_sf"/>
</dbReference>